<accession>A0ABR3TSH7</accession>
<comment type="caution">
    <text evidence="1">The sequence shown here is derived from an EMBL/GenBank/DDBJ whole genome shotgun (WGS) entry which is preliminary data.</text>
</comment>
<name>A0ABR3TSH7_9PEZI</name>
<evidence type="ECO:0000313" key="2">
    <source>
        <dbReference type="Proteomes" id="UP001521184"/>
    </source>
</evidence>
<dbReference type="Proteomes" id="UP001521184">
    <property type="component" value="Unassembled WGS sequence"/>
</dbReference>
<dbReference type="EMBL" id="JAKEKT020000027">
    <property type="protein sequence ID" value="KAL1643554.1"/>
    <property type="molecule type" value="Genomic_DNA"/>
</dbReference>
<evidence type="ECO:0000313" key="1">
    <source>
        <dbReference type="EMBL" id="KAL1643554.1"/>
    </source>
</evidence>
<gene>
    <name evidence="1" type="ORF">SLS58_004914</name>
</gene>
<protein>
    <recommendedName>
        <fullName evidence="3">Nuclear pore protein</fullName>
    </recommendedName>
</protein>
<sequence length="282" mass="32081">MDDIMRADPAPIYFDPDGDLRILAYQYCPTKEAEFIVSSKALTLACDGWSWASRSPRESDGLMQSSQEVNPDAFAILMAIAHFRFDMVPHRPSLDELYELAVATEKYGATSFVRPWINQWLGPLRETAKESTDMKWIRVAWAFGEEDLFNSLALRIIQETEGEEEWSDVLWFNGDPLDRHSHAPGYFYGLKELGLPIEQEDSPSLPWSINTLAEKVQSMQIFSLREILDAYKSPMDPGCVSHEDCNPLNSVRARVTEILTEIHAPGFVSEEMYMQHGQKIPG</sequence>
<organism evidence="1 2">
    <name type="scientific">Diplodia intermedia</name>
    <dbReference type="NCBI Taxonomy" id="856260"/>
    <lineage>
        <taxon>Eukaryota</taxon>
        <taxon>Fungi</taxon>
        <taxon>Dikarya</taxon>
        <taxon>Ascomycota</taxon>
        <taxon>Pezizomycotina</taxon>
        <taxon>Dothideomycetes</taxon>
        <taxon>Dothideomycetes incertae sedis</taxon>
        <taxon>Botryosphaeriales</taxon>
        <taxon>Botryosphaeriaceae</taxon>
        <taxon>Diplodia</taxon>
    </lineage>
</organism>
<proteinExistence type="predicted"/>
<evidence type="ECO:0008006" key="3">
    <source>
        <dbReference type="Google" id="ProtNLM"/>
    </source>
</evidence>
<keyword evidence="2" id="KW-1185">Reference proteome</keyword>
<reference evidence="1 2" key="1">
    <citation type="journal article" date="2023" name="Plant Dis.">
        <title>First Report of Diplodia intermedia Causing Canker and Dieback Diseases on Apple Trees in Canada.</title>
        <authorList>
            <person name="Ellouze W."/>
            <person name="Ilyukhin E."/>
            <person name="Sulman M."/>
            <person name="Ali S."/>
        </authorList>
    </citation>
    <scope>NUCLEOTIDE SEQUENCE [LARGE SCALE GENOMIC DNA]</scope>
    <source>
        <strain evidence="1 2">M45-28</strain>
    </source>
</reference>